<keyword evidence="8" id="KW-1185">Reference proteome</keyword>
<evidence type="ECO:0000256" key="1">
    <source>
        <dbReference type="ARBA" id="ARBA00022617"/>
    </source>
</evidence>
<dbReference type="GO" id="GO:0009055">
    <property type="term" value="F:electron transfer activity"/>
    <property type="evidence" value="ECO:0007669"/>
    <property type="project" value="InterPro"/>
</dbReference>
<keyword evidence="3 4" id="KW-0408">Iron</keyword>
<dbReference type="SUPFAM" id="SSF46626">
    <property type="entry name" value="Cytochrome c"/>
    <property type="match status" value="1"/>
</dbReference>
<dbReference type="KEGG" id="vin:AKJ08_0388"/>
<evidence type="ECO:0000256" key="2">
    <source>
        <dbReference type="ARBA" id="ARBA00022723"/>
    </source>
</evidence>
<keyword evidence="5" id="KW-0732">Signal</keyword>
<protein>
    <recommendedName>
        <fullName evidence="6">Cytochrome c domain-containing protein</fullName>
    </recommendedName>
</protein>
<dbReference type="EMBL" id="CP012332">
    <property type="protein sequence ID" value="AKU90001.1"/>
    <property type="molecule type" value="Genomic_DNA"/>
</dbReference>
<dbReference type="InterPro" id="IPR036909">
    <property type="entry name" value="Cyt_c-like_dom_sf"/>
</dbReference>
<dbReference type="Pfam" id="PF13442">
    <property type="entry name" value="Cytochrome_CBB3"/>
    <property type="match status" value="1"/>
</dbReference>
<gene>
    <name evidence="7" type="ORF">AKJ08_0388</name>
</gene>
<evidence type="ECO:0000256" key="3">
    <source>
        <dbReference type="ARBA" id="ARBA00023004"/>
    </source>
</evidence>
<evidence type="ECO:0000313" key="7">
    <source>
        <dbReference type="EMBL" id="AKU90001.1"/>
    </source>
</evidence>
<evidence type="ECO:0000256" key="5">
    <source>
        <dbReference type="SAM" id="SignalP"/>
    </source>
</evidence>
<keyword evidence="1 4" id="KW-0349">Heme</keyword>
<evidence type="ECO:0000256" key="4">
    <source>
        <dbReference type="PROSITE-ProRule" id="PRU00433"/>
    </source>
</evidence>
<dbReference type="GO" id="GO:0046872">
    <property type="term" value="F:metal ion binding"/>
    <property type="evidence" value="ECO:0007669"/>
    <property type="project" value="UniProtKB-KW"/>
</dbReference>
<dbReference type="STRING" id="1391653.AKJ08_0388"/>
<dbReference type="AlphaFoldDB" id="A0A0K1P9A4"/>
<dbReference type="Gene3D" id="1.10.760.10">
    <property type="entry name" value="Cytochrome c-like domain"/>
    <property type="match status" value="1"/>
</dbReference>
<dbReference type="Proteomes" id="UP000055590">
    <property type="component" value="Chromosome"/>
</dbReference>
<dbReference type="PROSITE" id="PS51007">
    <property type="entry name" value="CYTC"/>
    <property type="match status" value="1"/>
</dbReference>
<accession>A0A0K1P9A4</accession>
<evidence type="ECO:0000313" key="8">
    <source>
        <dbReference type="Proteomes" id="UP000055590"/>
    </source>
</evidence>
<organism evidence="7 8">
    <name type="scientific">Vulgatibacter incomptus</name>
    <dbReference type="NCBI Taxonomy" id="1391653"/>
    <lineage>
        <taxon>Bacteria</taxon>
        <taxon>Pseudomonadati</taxon>
        <taxon>Myxococcota</taxon>
        <taxon>Myxococcia</taxon>
        <taxon>Myxococcales</taxon>
        <taxon>Cystobacterineae</taxon>
        <taxon>Vulgatibacteraceae</taxon>
        <taxon>Vulgatibacter</taxon>
    </lineage>
</organism>
<keyword evidence="2 4" id="KW-0479">Metal-binding</keyword>
<evidence type="ECO:0000259" key="6">
    <source>
        <dbReference type="PROSITE" id="PS51007"/>
    </source>
</evidence>
<dbReference type="InterPro" id="IPR009056">
    <property type="entry name" value="Cyt_c-like_dom"/>
</dbReference>
<reference evidence="7 8" key="1">
    <citation type="submission" date="2015-08" db="EMBL/GenBank/DDBJ databases">
        <authorList>
            <person name="Babu N.S."/>
            <person name="Beckwith C.J."/>
            <person name="Beseler K.G."/>
            <person name="Brison A."/>
            <person name="Carone J.V."/>
            <person name="Caskin T.P."/>
            <person name="Diamond M."/>
            <person name="Durham M.E."/>
            <person name="Foxe J.M."/>
            <person name="Go M."/>
            <person name="Henderson B.A."/>
            <person name="Jones I.B."/>
            <person name="McGettigan J.A."/>
            <person name="Micheletti S.J."/>
            <person name="Nasrallah M.E."/>
            <person name="Ortiz D."/>
            <person name="Piller C.R."/>
            <person name="Privatt S.R."/>
            <person name="Schneider S.L."/>
            <person name="Sharp S."/>
            <person name="Smith T.C."/>
            <person name="Stanton J.D."/>
            <person name="Ullery H.E."/>
            <person name="Wilson R.J."/>
            <person name="Serrano M.G."/>
            <person name="Buck G."/>
            <person name="Lee V."/>
            <person name="Wang Y."/>
            <person name="Carvalho R."/>
            <person name="Voegtly L."/>
            <person name="Shi R."/>
            <person name="Duckworth R."/>
            <person name="Johnson A."/>
            <person name="Loviza R."/>
            <person name="Walstead R."/>
            <person name="Shah Z."/>
            <person name="Kiflezghi M."/>
            <person name="Wade K."/>
            <person name="Ball S.L."/>
            <person name="Bradley K.W."/>
            <person name="Asai D.J."/>
            <person name="Bowman C.A."/>
            <person name="Russell D.A."/>
            <person name="Pope W.H."/>
            <person name="Jacobs-Sera D."/>
            <person name="Hendrix R.W."/>
            <person name="Hatfull G.F."/>
        </authorList>
    </citation>
    <scope>NUCLEOTIDE SEQUENCE [LARGE SCALE GENOMIC DNA]</scope>
    <source>
        <strain evidence="7 8">DSM 27710</strain>
    </source>
</reference>
<feature type="domain" description="Cytochrome c" evidence="6">
    <location>
        <begin position="31"/>
        <end position="126"/>
    </location>
</feature>
<feature type="chain" id="PRO_5005465733" description="Cytochrome c domain-containing protein" evidence="5">
    <location>
        <begin position="26"/>
        <end position="309"/>
    </location>
</feature>
<sequence length="309" mass="33520">MRTLALGSLAPFAASLLLAPASASADWLLRGDADHGGQLFRMECASCHGVDGSGSDAWRKAITGKKELGTLPDLTDDAFMAQRSDAELRRAIRKGQGREGTIAGHAFSNLSSLDTWDLVEWLRADRLAVDDFFPGAAKFTAKGFQIDEYGAQRLNEKLKLQLAQSDLDVVVLTVYKGERKRNEGVRLVPWRPVDLDLLKVADRMGYLTFAEIAVPKTSETITVGLGLGTDGKLRKVMVRESDPAKRAAYEKILSAFVGQGGKGAQVYTAPKGLKDGDLWAKALTRAAGIAAEGVTMYEKAERSRTAFDR</sequence>
<dbReference type="RefSeq" id="WP_169788732.1">
    <property type="nucleotide sequence ID" value="NZ_CP012332.1"/>
</dbReference>
<name>A0A0K1P9A4_9BACT</name>
<dbReference type="GO" id="GO:0020037">
    <property type="term" value="F:heme binding"/>
    <property type="evidence" value="ECO:0007669"/>
    <property type="project" value="InterPro"/>
</dbReference>
<feature type="signal peptide" evidence="5">
    <location>
        <begin position="1"/>
        <end position="25"/>
    </location>
</feature>
<proteinExistence type="predicted"/>